<feature type="non-terminal residue" evidence="1">
    <location>
        <position position="1"/>
    </location>
</feature>
<name>X1TCG4_9ZZZZ</name>
<dbReference type="AlphaFoldDB" id="X1TCG4"/>
<evidence type="ECO:0000313" key="1">
    <source>
        <dbReference type="EMBL" id="GAI85290.1"/>
    </source>
</evidence>
<organism evidence="1">
    <name type="scientific">marine sediment metagenome</name>
    <dbReference type="NCBI Taxonomy" id="412755"/>
    <lineage>
        <taxon>unclassified sequences</taxon>
        <taxon>metagenomes</taxon>
        <taxon>ecological metagenomes</taxon>
    </lineage>
</organism>
<sequence>ELKRSRLHRSQKYPSLEFIKPIEPFVSGIR</sequence>
<gene>
    <name evidence="1" type="ORF">S12H4_21740</name>
</gene>
<protein>
    <submittedName>
        <fullName evidence="1">Uncharacterized protein</fullName>
    </submittedName>
</protein>
<reference evidence="1" key="1">
    <citation type="journal article" date="2014" name="Front. Microbiol.">
        <title>High frequency of phylogenetically diverse reductive dehalogenase-homologous genes in deep subseafloor sedimentary metagenomes.</title>
        <authorList>
            <person name="Kawai M."/>
            <person name="Futagami T."/>
            <person name="Toyoda A."/>
            <person name="Takaki Y."/>
            <person name="Nishi S."/>
            <person name="Hori S."/>
            <person name="Arai W."/>
            <person name="Tsubouchi T."/>
            <person name="Morono Y."/>
            <person name="Uchiyama I."/>
            <person name="Ito T."/>
            <person name="Fujiyama A."/>
            <person name="Inagaki F."/>
            <person name="Takami H."/>
        </authorList>
    </citation>
    <scope>NUCLEOTIDE SEQUENCE</scope>
    <source>
        <strain evidence="1">Expedition CK06-06</strain>
    </source>
</reference>
<dbReference type="EMBL" id="BARW01011230">
    <property type="protein sequence ID" value="GAI85290.1"/>
    <property type="molecule type" value="Genomic_DNA"/>
</dbReference>
<comment type="caution">
    <text evidence="1">The sequence shown here is derived from an EMBL/GenBank/DDBJ whole genome shotgun (WGS) entry which is preliminary data.</text>
</comment>
<proteinExistence type="predicted"/>
<accession>X1TCG4</accession>